<protein>
    <submittedName>
        <fullName evidence="1">Uncharacterized protein</fullName>
    </submittedName>
</protein>
<gene>
    <name evidence="1" type="ORF">GMBLW1_21980</name>
</gene>
<dbReference type="EMBL" id="LR593887">
    <property type="protein sequence ID" value="VTR99373.1"/>
    <property type="molecule type" value="Genomic_DNA"/>
</dbReference>
<organism evidence="1">
    <name type="scientific">Tuwongella immobilis</name>
    <dbReference type="NCBI Taxonomy" id="692036"/>
    <lineage>
        <taxon>Bacteria</taxon>
        <taxon>Pseudomonadati</taxon>
        <taxon>Planctomycetota</taxon>
        <taxon>Planctomycetia</taxon>
        <taxon>Gemmatales</taxon>
        <taxon>Gemmataceae</taxon>
        <taxon>Tuwongella</taxon>
    </lineage>
</organism>
<name>A0A6C2YLH1_9BACT</name>
<dbReference type="AlphaFoldDB" id="A0A6C2YLH1"/>
<dbReference type="RefSeq" id="WP_162657014.1">
    <property type="nucleotide sequence ID" value="NZ_LR593887.1"/>
</dbReference>
<keyword evidence="2" id="KW-1185">Reference proteome</keyword>
<dbReference type="InParanoid" id="A0A6C2YLH1"/>
<proteinExistence type="predicted"/>
<reference evidence="1" key="1">
    <citation type="submission" date="2019-04" db="EMBL/GenBank/DDBJ databases">
        <authorList>
            <consortium name="Science for Life Laboratories"/>
        </authorList>
    </citation>
    <scope>NUCLEOTIDE SEQUENCE</scope>
    <source>
        <strain evidence="1">MBLW1</strain>
    </source>
</reference>
<dbReference type="Proteomes" id="UP000464378">
    <property type="component" value="Chromosome"/>
</dbReference>
<evidence type="ECO:0000313" key="2">
    <source>
        <dbReference type="Proteomes" id="UP000464378"/>
    </source>
</evidence>
<accession>A0A6C2YLH1</accession>
<sequence>MAEATARPRNCYCRDGATHCGTCQVCGKPGHACHFPGPLPYTGSWCDTHYAVLYDRMEAAEDESSPYGLRDTDRVYLRAPGRRRWLFWRGDSFLMEFRSQWLARYVAVAPSGKARWRQERWDHPLSAWLSPLELMRAADWQPATAEEFERAWSAVG</sequence>
<evidence type="ECO:0000313" key="1">
    <source>
        <dbReference type="EMBL" id="VIP01762.1"/>
    </source>
</evidence>
<dbReference type="EMBL" id="LR586016">
    <property type="protein sequence ID" value="VIP01762.1"/>
    <property type="molecule type" value="Genomic_DNA"/>
</dbReference>
<dbReference type="KEGG" id="tim:GMBLW1_21980"/>